<accession>A0ABP1QYC7</accession>
<proteinExistence type="predicted"/>
<protein>
    <submittedName>
        <fullName evidence="1">Uncharacterized protein</fullName>
    </submittedName>
</protein>
<dbReference type="Proteomes" id="UP001642540">
    <property type="component" value="Unassembled WGS sequence"/>
</dbReference>
<reference evidence="1 2" key="1">
    <citation type="submission" date="2024-08" db="EMBL/GenBank/DDBJ databases">
        <authorList>
            <person name="Cucini C."/>
            <person name="Frati F."/>
        </authorList>
    </citation>
    <scope>NUCLEOTIDE SEQUENCE [LARGE SCALE GENOMIC DNA]</scope>
</reference>
<name>A0ABP1QYC7_9HEXA</name>
<evidence type="ECO:0000313" key="2">
    <source>
        <dbReference type="Proteomes" id="UP001642540"/>
    </source>
</evidence>
<comment type="caution">
    <text evidence="1">The sequence shown here is derived from an EMBL/GenBank/DDBJ whole genome shotgun (WGS) entry which is preliminary data.</text>
</comment>
<organism evidence="1 2">
    <name type="scientific">Orchesella dallaii</name>
    <dbReference type="NCBI Taxonomy" id="48710"/>
    <lineage>
        <taxon>Eukaryota</taxon>
        <taxon>Metazoa</taxon>
        <taxon>Ecdysozoa</taxon>
        <taxon>Arthropoda</taxon>
        <taxon>Hexapoda</taxon>
        <taxon>Collembola</taxon>
        <taxon>Entomobryomorpha</taxon>
        <taxon>Entomobryoidea</taxon>
        <taxon>Orchesellidae</taxon>
        <taxon>Orchesellinae</taxon>
        <taxon>Orchesella</taxon>
    </lineage>
</organism>
<dbReference type="EMBL" id="CAXLJM020000046">
    <property type="protein sequence ID" value="CAL8111494.1"/>
    <property type="molecule type" value="Genomic_DNA"/>
</dbReference>
<evidence type="ECO:0000313" key="1">
    <source>
        <dbReference type="EMBL" id="CAL8111494.1"/>
    </source>
</evidence>
<sequence>MNPRLLFRQKNTKQRLHYISRAGSSLLQSNNAEQVNQELRLSPNYGKVRKNVNDSYHVSCLSSHSNDTFWVNPKGQRIINSHERHASKELNI</sequence>
<gene>
    <name evidence="1" type="ORF">ODALV1_LOCUS15089</name>
</gene>
<keyword evidence="2" id="KW-1185">Reference proteome</keyword>